<proteinExistence type="predicted"/>
<feature type="domain" description="Endonuclease/exonuclease/phosphatase" evidence="1">
    <location>
        <begin position="20"/>
        <end position="252"/>
    </location>
</feature>
<comment type="caution">
    <text evidence="2">The sequence shown here is derived from an EMBL/GenBank/DDBJ whole genome shotgun (WGS) entry which is preliminary data.</text>
</comment>
<dbReference type="AlphaFoldDB" id="A0A317ZK09"/>
<keyword evidence="3" id="KW-1185">Reference proteome</keyword>
<sequence>MDRRVADRWRPDYPKPESEKTAVREVILRSAPDVLALQEVGAPGFLEELRTDLASEGLNYRYSMHLDGPDPVRHLAVLSKHPPVEVVKHTDLDFKYFEGRERVKRGMLEVSFELGDGGVFKLFVVHLKSKYTNNKKDPESQMRRTREAGACRNRIIERTFDLGVDRFLVAGDFNDHPASSTLRRFYHRGDLEIGRLVPAADSRGEVWTYYFERRGQYSLVDGFVASPKMFPLIRNGKGTIVDLPGSLNGSDHRMVWGDLME</sequence>
<dbReference type="InParanoid" id="A0A317ZK09"/>
<protein>
    <recommendedName>
        <fullName evidence="1">Endonuclease/exonuclease/phosphatase domain-containing protein</fullName>
    </recommendedName>
</protein>
<dbReference type="Pfam" id="PF03372">
    <property type="entry name" value="Exo_endo_phos"/>
    <property type="match status" value="1"/>
</dbReference>
<dbReference type="EMBL" id="QHJQ01000003">
    <property type="protein sequence ID" value="PXA04537.1"/>
    <property type="molecule type" value="Genomic_DNA"/>
</dbReference>
<evidence type="ECO:0000259" key="1">
    <source>
        <dbReference type="Pfam" id="PF03372"/>
    </source>
</evidence>
<dbReference type="InterPro" id="IPR005135">
    <property type="entry name" value="Endo/exonuclease/phosphatase"/>
</dbReference>
<dbReference type="GO" id="GO:0003824">
    <property type="term" value="F:catalytic activity"/>
    <property type="evidence" value="ECO:0007669"/>
    <property type="project" value="InterPro"/>
</dbReference>
<dbReference type="InterPro" id="IPR036691">
    <property type="entry name" value="Endo/exonu/phosph_ase_sf"/>
</dbReference>
<accession>A0A317ZK09</accession>
<gene>
    <name evidence="2" type="ORF">DDZ13_05000</name>
</gene>
<organism evidence="2 3">
    <name type="scientific">Coraliomargarita sinensis</name>
    <dbReference type="NCBI Taxonomy" id="2174842"/>
    <lineage>
        <taxon>Bacteria</taxon>
        <taxon>Pseudomonadati</taxon>
        <taxon>Verrucomicrobiota</taxon>
        <taxon>Opitutia</taxon>
        <taxon>Puniceicoccales</taxon>
        <taxon>Coraliomargaritaceae</taxon>
        <taxon>Coraliomargarita</taxon>
    </lineage>
</organism>
<evidence type="ECO:0000313" key="2">
    <source>
        <dbReference type="EMBL" id="PXA04537.1"/>
    </source>
</evidence>
<name>A0A317ZK09_9BACT</name>
<dbReference type="Gene3D" id="3.60.10.10">
    <property type="entry name" value="Endonuclease/exonuclease/phosphatase"/>
    <property type="match status" value="1"/>
</dbReference>
<evidence type="ECO:0000313" key="3">
    <source>
        <dbReference type="Proteomes" id="UP000247099"/>
    </source>
</evidence>
<dbReference type="SUPFAM" id="SSF56219">
    <property type="entry name" value="DNase I-like"/>
    <property type="match status" value="1"/>
</dbReference>
<reference evidence="2 3" key="1">
    <citation type="submission" date="2018-05" db="EMBL/GenBank/DDBJ databases">
        <title>Coraliomargarita sinensis sp. nov., isolated from a marine solar saltern.</title>
        <authorList>
            <person name="Zhou L.Y."/>
        </authorList>
    </citation>
    <scope>NUCLEOTIDE SEQUENCE [LARGE SCALE GENOMIC DNA]</scope>
    <source>
        <strain evidence="2 3">WN38</strain>
    </source>
</reference>
<dbReference type="Proteomes" id="UP000247099">
    <property type="component" value="Unassembled WGS sequence"/>
</dbReference>